<keyword evidence="2" id="KW-1185">Reference proteome</keyword>
<dbReference type="EMBL" id="JBFOLK010000013">
    <property type="protein sequence ID" value="KAL2466642.1"/>
    <property type="molecule type" value="Genomic_DNA"/>
</dbReference>
<organism evidence="1 2">
    <name type="scientific">Abeliophyllum distichum</name>
    <dbReference type="NCBI Taxonomy" id="126358"/>
    <lineage>
        <taxon>Eukaryota</taxon>
        <taxon>Viridiplantae</taxon>
        <taxon>Streptophyta</taxon>
        <taxon>Embryophyta</taxon>
        <taxon>Tracheophyta</taxon>
        <taxon>Spermatophyta</taxon>
        <taxon>Magnoliopsida</taxon>
        <taxon>eudicotyledons</taxon>
        <taxon>Gunneridae</taxon>
        <taxon>Pentapetalae</taxon>
        <taxon>asterids</taxon>
        <taxon>lamiids</taxon>
        <taxon>Lamiales</taxon>
        <taxon>Oleaceae</taxon>
        <taxon>Forsythieae</taxon>
        <taxon>Abeliophyllum</taxon>
    </lineage>
</organism>
<proteinExistence type="predicted"/>
<protein>
    <submittedName>
        <fullName evidence="1">U-box domain-containing protein 26</fullName>
    </submittedName>
</protein>
<gene>
    <name evidence="1" type="ORF">Adt_42493</name>
</gene>
<reference evidence="2" key="1">
    <citation type="submission" date="2024-07" db="EMBL/GenBank/DDBJ databases">
        <title>Two chromosome-level genome assemblies of Korean endemic species Abeliophyllum distichum and Forsythia ovata (Oleaceae).</title>
        <authorList>
            <person name="Jang H."/>
        </authorList>
    </citation>
    <scope>NUCLEOTIDE SEQUENCE [LARGE SCALE GENOMIC DNA]</scope>
</reference>
<comment type="caution">
    <text evidence="1">The sequence shown here is derived from an EMBL/GenBank/DDBJ whole genome shotgun (WGS) entry which is preliminary data.</text>
</comment>
<evidence type="ECO:0000313" key="1">
    <source>
        <dbReference type="EMBL" id="KAL2466642.1"/>
    </source>
</evidence>
<dbReference type="AlphaFoldDB" id="A0ABD1PSR8"/>
<accession>A0ABD1PSR8</accession>
<name>A0ABD1PSR8_9LAMI</name>
<dbReference type="Proteomes" id="UP001604336">
    <property type="component" value="Unassembled WGS sequence"/>
</dbReference>
<evidence type="ECO:0000313" key="2">
    <source>
        <dbReference type="Proteomes" id="UP001604336"/>
    </source>
</evidence>
<sequence>MSVSLEPLDVGVQIPYHFRYLISLELMCDPEWCIANRSSSGLVSFCLRLSALRRLIGLVCDSNKNRSTIAGNNACDILLTIAFSDLDSNSNSSELSHESLAIFVPVFSLRARAYVCGSQFRSNWIPCEFSVSFFD</sequence>